<dbReference type="AlphaFoldDB" id="A0A813WRG7"/>
<dbReference type="Proteomes" id="UP000663879">
    <property type="component" value="Unassembled WGS sequence"/>
</dbReference>
<reference evidence="1" key="1">
    <citation type="submission" date="2021-02" db="EMBL/GenBank/DDBJ databases">
        <authorList>
            <person name="Nowell W R."/>
        </authorList>
    </citation>
    <scope>NUCLEOTIDE SEQUENCE</scope>
    <source>
        <strain evidence="1">Ploen Becks lab</strain>
    </source>
</reference>
<gene>
    <name evidence="1" type="ORF">OXX778_LOCUS9204</name>
</gene>
<sequence length="135" mass="15599">MSENVGDELDFIVVNVEHVDSSDDESKDDFILKERRRAIKTKASLVDEPPRLILNNVANINYSEEVLTNLPSYEFLQMKCMRSKIQELGLIVEYRENKKIKDCLKLPQMLGFLPLDGVIPAFEELKTLRIEDENV</sequence>
<keyword evidence="2" id="KW-1185">Reference proteome</keyword>
<proteinExistence type="predicted"/>
<accession>A0A813WRG7</accession>
<evidence type="ECO:0000313" key="1">
    <source>
        <dbReference type="EMBL" id="CAF0856146.1"/>
    </source>
</evidence>
<evidence type="ECO:0000313" key="2">
    <source>
        <dbReference type="Proteomes" id="UP000663879"/>
    </source>
</evidence>
<organism evidence="1 2">
    <name type="scientific">Brachionus calyciflorus</name>
    <dbReference type="NCBI Taxonomy" id="104777"/>
    <lineage>
        <taxon>Eukaryota</taxon>
        <taxon>Metazoa</taxon>
        <taxon>Spiralia</taxon>
        <taxon>Gnathifera</taxon>
        <taxon>Rotifera</taxon>
        <taxon>Eurotatoria</taxon>
        <taxon>Monogononta</taxon>
        <taxon>Pseudotrocha</taxon>
        <taxon>Ploima</taxon>
        <taxon>Brachionidae</taxon>
        <taxon>Brachionus</taxon>
    </lineage>
</organism>
<dbReference type="EMBL" id="CAJNOC010001337">
    <property type="protein sequence ID" value="CAF0856146.1"/>
    <property type="molecule type" value="Genomic_DNA"/>
</dbReference>
<name>A0A813WRG7_9BILA</name>
<protein>
    <submittedName>
        <fullName evidence="1">Uncharacterized protein</fullName>
    </submittedName>
</protein>
<comment type="caution">
    <text evidence="1">The sequence shown here is derived from an EMBL/GenBank/DDBJ whole genome shotgun (WGS) entry which is preliminary data.</text>
</comment>